<keyword evidence="1" id="KW-1133">Transmembrane helix</keyword>
<dbReference type="RefSeq" id="WP_119925496.1">
    <property type="nucleotide sequence ID" value="NZ_QZEY01000002.1"/>
</dbReference>
<gene>
    <name evidence="2" type="ORF">D5H75_06910</name>
</gene>
<keyword evidence="1" id="KW-0472">Membrane</keyword>
<protein>
    <submittedName>
        <fullName evidence="2">Uncharacterized protein</fullName>
    </submittedName>
</protein>
<evidence type="ECO:0000256" key="1">
    <source>
        <dbReference type="SAM" id="Phobius"/>
    </source>
</evidence>
<feature type="transmembrane region" description="Helical" evidence="1">
    <location>
        <begin position="40"/>
        <end position="61"/>
    </location>
</feature>
<name>A0A3A4AWC2_9ACTN</name>
<sequence length="131" mass="13978">MKTVTLVLWILTACAGLYLLSVWLRNGGLRQTKVTRFPKVLIFTHPALAVAGLALWVAFLAGGGRAYAWAAFAALVVTAMLGFTMLTRWLMGGGRHARGAEQHFPVVAVVLHGLTGVSTFVLTLLTATTLA</sequence>
<accession>A0A3A4AWC2</accession>
<keyword evidence="1" id="KW-0812">Transmembrane</keyword>
<feature type="transmembrane region" description="Helical" evidence="1">
    <location>
        <begin position="67"/>
        <end position="91"/>
    </location>
</feature>
<dbReference type="EMBL" id="QZEY01000002">
    <property type="protein sequence ID" value="RJL34195.1"/>
    <property type="molecule type" value="Genomic_DNA"/>
</dbReference>
<evidence type="ECO:0000313" key="2">
    <source>
        <dbReference type="EMBL" id="RJL34195.1"/>
    </source>
</evidence>
<keyword evidence="3" id="KW-1185">Reference proteome</keyword>
<dbReference type="OrthoDB" id="4559777at2"/>
<reference evidence="2 3" key="1">
    <citation type="submission" date="2018-09" db="EMBL/GenBank/DDBJ databases">
        <title>YIM 75507 draft genome.</title>
        <authorList>
            <person name="Tang S."/>
            <person name="Feng Y."/>
        </authorList>
    </citation>
    <scope>NUCLEOTIDE SEQUENCE [LARGE SCALE GENOMIC DNA]</scope>
    <source>
        <strain evidence="2 3">YIM 75507</strain>
    </source>
</reference>
<comment type="caution">
    <text evidence="2">The sequence shown here is derived from an EMBL/GenBank/DDBJ whole genome shotgun (WGS) entry which is preliminary data.</text>
</comment>
<dbReference type="AlphaFoldDB" id="A0A3A4AWC2"/>
<proteinExistence type="predicted"/>
<dbReference type="Proteomes" id="UP000265768">
    <property type="component" value="Unassembled WGS sequence"/>
</dbReference>
<feature type="transmembrane region" description="Helical" evidence="1">
    <location>
        <begin position="103"/>
        <end position="125"/>
    </location>
</feature>
<organism evidence="2 3">
    <name type="scientific">Bailinhaonella thermotolerans</name>
    <dbReference type="NCBI Taxonomy" id="1070861"/>
    <lineage>
        <taxon>Bacteria</taxon>
        <taxon>Bacillati</taxon>
        <taxon>Actinomycetota</taxon>
        <taxon>Actinomycetes</taxon>
        <taxon>Streptosporangiales</taxon>
        <taxon>Streptosporangiaceae</taxon>
        <taxon>Bailinhaonella</taxon>
    </lineage>
</organism>
<feature type="transmembrane region" description="Helical" evidence="1">
    <location>
        <begin position="6"/>
        <end position="24"/>
    </location>
</feature>
<evidence type="ECO:0000313" key="3">
    <source>
        <dbReference type="Proteomes" id="UP000265768"/>
    </source>
</evidence>